<keyword evidence="6" id="KW-1185">Reference proteome</keyword>
<evidence type="ECO:0000313" key="6">
    <source>
        <dbReference type="Proteomes" id="UP000597444"/>
    </source>
</evidence>
<evidence type="ECO:0000313" key="5">
    <source>
        <dbReference type="EMBL" id="GHO91933.1"/>
    </source>
</evidence>
<dbReference type="InterPro" id="IPR012337">
    <property type="entry name" value="RNaseH-like_sf"/>
</dbReference>
<gene>
    <name evidence="5" type="ORF">KSF_019810</name>
</gene>
<evidence type="ECO:0000259" key="4">
    <source>
        <dbReference type="SMART" id="SM00479"/>
    </source>
</evidence>
<proteinExistence type="predicted"/>
<dbReference type="AlphaFoldDB" id="A0A8J3IG50"/>
<keyword evidence="1" id="KW-0540">Nuclease</keyword>
<dbReference type="SMART" id="SM00479">
    <property type="entry name" value="EXOIII"/>
    <property type="match status" value="1"/>
</dbReference>
<accession>A0A8J3IG50</accession>
<dbReference type="Proteomes" id="UP000597444">
    <property type="component" value="Unassembled WGS sequence"/>
</dbReference>
<sequence length="196" mass="22327">MPRKILDQVLIVDVEATCWEGPAPEDQESEIIEIGLCTLDVASGERVEKRSLLVKPQRSRVSPFCTQLTSITQQMVDHGMSFTKACTILRQEYASKERVWASYGDYDRRVFERQCRESQIEYPFGVRHLNVKTLFALVHATRYEPGMAEALRIMQLPLEGTHHRGGDDAWNIAGILSELLKHFRTSFSSETSANQP</sequence>
<dbReference type="SUPFAM" id="SSF53098">
    <property type="entry name" value="Ribonuclease H-like"/>
    <property type="match status" value="1"/>
</dbReference>
<dbReference type="InterPro" id="IPR051274">
    <property type="entry name" value="3-5_Exoribonuclease"/>
</dbReference>
<feature type="domain" description="Exonuclease" evidence="4">
    <location>
        <begin position="8"/>
        <end position="185"/>
    </location>
</feature>
<dbReference type="GO" id="GO:0003676">
    <property type="term" value="F:nucleic acid binding"/>
    <property type="evidence" value="ECO:0007669"/>
    <property type="project" value="InterPro"/>
</dbReference>
<dbReference type="InterPro" id="IPR047201">
    <property type="entry name" value="ERI-1_3'hExo-like"/>
</dbReference>
<dbReference type="GO" id="GO:0000175">
    <property type="term" value="F:3'-5'-RNA exonuclease activity"/>
    <property type="evidence" value="ECO:0007669"/>
    <property type="project" value="InterPro"/>
</dbReference>
<dbReference type="InterPro" id="IPR013520">
    <property type="entry name" value="Ribonucl_H"/>
</dbReference>
<dbReference type="EMBL" id="BNJK01000001">
    <property type="protein sequence ID" value="GHO91933.1"/>
    <property type="molecule type" value="Genomic_DNA"/>
</dbReference>
<reference evidence="5" key="1">
    <citation type="submission" date="2020-10" db="EMBL/GenBank/DDBJ databases">
        <title>Taxonomic study of unclassified bacteria belonging to the class Ktedonobacteria.</title>
        <authorList>
            <person name="Yabe S."/>
            <person name="Wang C.M."/>
            <person name="Zheng Y."/>
            <person name="Sakai Y."/>
            <person name="Cavaletti L."/>
            <person name="Monciardini P."/>
            <person name="Donadio S."/>
        </authorList>
    </citation>
    <scope>NUCLEOTIDE SEQUENCE</scope>
    <source>
        <strain evidence="5">ID150040</strain>
    </source>
</reference>
<dbReference type="Pfam" id="PF00929">
    <property type="entry name" value="RNase_T"/>
    <property type="match status" value="1"/>
</dbReference>
<organism evidence="5 6">
    <name type="scientific">Reticulibacter mediterranei</name>
    <dbReference type="NCBI Taxonomy" id="2778369"/>
    <lineage>
        <taxon>Bacteria</taxon>
        <taxon>Bacillati</taxon>
        <taxon>Chloroflexota</taxon>
        <taxon>Ktedonobacteria</taxon>
        <taxon>Ktedonobacterales</taxon>
        <taxon>Reticulibacteraceae</taxon>
        <taxon>Reticulibacter</taxon>
    </lineage>
</organism>
<name>A0A8J3IG50_9CHLR</name>
<dbReference type="Gene3D" id="3.30.420.10">
    <property type="entry name" value="Ribonuclease H-like superfamily/Ribonuclease H"/>
    <property type="match status" value="1"/>
</dbReference>
<dbReference type="CDD" id="cd06133">
    <property type="entry name" value="ERI-1_3'hExo_like"/>
    <property type="match status" value="1"/>
</dbReference>
<evidence type="ECO:0000256" key="2">
    <source>
        <dbReference type="ARBA" id="ARBA00022801"/>
    </source>
</evidence>
<evidence type="ECO:0000256" key="1">
    <source>
        <dbReference type="ARBA" id="ARBA00022722"/>
    </source>
</evidence>
<keyword evidence="2" id="KW-0378">Hydrolase</keyword>
<dbReference type="InterPro" id="IPR036397">
    <property type="entry name" value="RNaseH_sf"/>
</dbReference>
<evidence type="ECO:0000256" key="3">
    <source>
        <dbReference type="ARBA" id="ARBA00022839"/>
    </source>
</evidence>
<dbReference type="RefSeq" id="WP_220202800.1">
    <property type="nucleotide sequence ID" value="NZ_BNJK01000001.1"/>
</dbReference>
<dbReference type="PANTHER" id="PTHR23044">
    <property type="entry name" value="3'-5' EXONUCLEASE ERI1-RELATED"/>
    <property type="match status" value="1"/>
</dbReference>
<comment type="caution">
    <text evidence="5">The sequence shown here is derived from an EMBL/GenBank/DDBJ whole genome shotgun (WGS) entry which is preliminary data.</text>
</comment>
<protein>
    <submittedName>
        <fullName evidence="5">Exonuclease</fullName>
    </submittedName>
</protein>
<dbReference type="PANTHER" id="PTHR23044:SF61">
    <property type="entry name" value="3'-5' EXORIBONUCLEASE 1-RELATED"/>
    <property type="match status" value="1"/>
</dbReference>
<keyword evidence="3 5" id="KW-0269">Exonuclease</keyword>